<dbReference type="SMART" id="SM00849">
    <property type="entry name" value="Lactamase_B"/>
    <property type="match status" value="1"/>
</dbReference>
<keyword evidence="4" id="KW-1185">Reference proteome</keyword>
<gene>
    <name evidence="3" type="ORF">HLB29_07475</name>
</gene>
<sequence>MIINNKITTKNRYISYDRTSRLNKVSTFSNNLKKFLYVILIFFLSITVITVTSCEKKTLLEIHIIDVEQGDSSLIISPDGKSMLIDAGEEEYSRNVIRELKKSNLKKIDYIIGTHYDSDHIGGIDKVTKKFDVGEVLLPDDKKNTDELMEIFQVCNEKNIAIKKVSSGDVINLGKKTKIYILSPGKIYDEANQNSIVFLMDNDSKYYMFTGDADSEIENEIMIQYKLPRCEFLKVGHHGSKTSSCDKFISEISPKISTISCGYKNSYGHPHKEVLSTLKIHQSKIYRTDINGTMTFYFDKSKIYTSKPYTYE</sequence>
<organism evidence="3 4">
    <name type="scientific">Peptostreptococcus canis</name>
    <dbReference type="NCBI Taxonomy" id="1159213"/>
    <lineage>
        <taxon>Bacteria</taxon>
        <taxon>Bacillati</taxon>
        <taxon>Bacillota</taxon>
        <taxon>Clostridia</taxon>
        <taxon>Peptostreptococcales</taxon>
        <taxon>Peptostreptococcaceae</taxon>
        <taxon>Peptostreptococcus</taxon>
    </lineage>
</organism>
<proteinExistence type="predicted"/>
<dbReference type="Gene3D" id="3.60.15.10">
    <property type="entry name" value="Ribonuclease Z/Hydroxyacylglutathione hydrolase-like"/>
    <property type="match status" value="1"/>
</dbReference>
<dbReference type="Pfam" id="PF00753">
    <property type="entry name" value="Lactamase_B"/>
    <property type="match status" value="1"/>
</dbReference>
<evidence type="ECO:0000259" key="2">
    <source>
        <dbReference type="SMART" id="SM00849"/>
    </source>
</evidence>
<evidence type="ECO:0000256" key="1">
    <source>
        <dbReference type="SAM" id="Phobius"/>
    </source>
</evidence>
<feature type="domain" description="Metallo-beta-lactamase" evidence="2">
    <location>
        <begin position="69"/>
        <end position="263"/>
    </location>
</feature>
<dbReference type="InterPro" id="IPR036866">
    <property type="entry name" value="RibonucZ/Hydroxyglut_hydro"/>
</dbReference>
<dbReference type="Proteomes" id="UP000713904">
    <property type="component" value="Unassembled WGS sequence"/>
</dbReference>
<name>A0ABR6TM79_9FIRM</name>
<accession>A0ABR6TM79</accession>
<dbReference type="EMBL" id="JABGBW010000007">
    <property type="protein sequence ID" value="MBC2576526.1"/>
    <property type="molecule type" value="Genomic_DNA"/>
</dbReference>
<evidence type="ECO:0000313" key="3">
    <source>
        <dbReference type="EMBL" id="MBC2576526.1"/>
    </source>
</evidence>
<keyword evidence="1" id="KW-1133">Transmembrane helix</keyword>
<dbReference type="PANTHER" id="PTHR30619:SF1">
    <property type="entry name" value="RECOMBINATION PROTEIN 2"/>
    <property type="match status" value="1"/>
</dbReference>
<comment type="caution">
    <text evidence="3">The sequence shown here is derived from an EMBL/GenBank/DDBJ whole genome shotgun (WGS) entry which is preliminary data.</text>
</comment>
<reference evidence="3 4" key="1">
    <citation type="submission" date="2020-05" db="EMBL/GenBank/DDBJ databases">
        <title>Draft genome of xy-202 and genomic insight in genome of the genus Peptostreptococcus.</title>
        <authorList>
            <person name="Zhang Z."/>
        </authorList>
    </citation>
    <scope>NUCLEOTIDE SEQUENCE [LARGE SCALE GENOMIC DNA]</scope>
    <source>
        <strain evidence="3 4">DSM 27025</strain>
    </source>
</reference>
<dbReference type="RefSeq" id="WP_185624548.1">
    <property type="nucleotide sequence ID" value="NZ_JABGBW010000007.1"/>
</dbReference>
<feature type="transmembrane region" description="Helical" evidence="1">
    <location>
        <begin position="35"/>
        <end position="54"/>
    </location>
</feature>
<dbReference type="InterPro" id="IPR035681">
    <property type="entry name" value="ComA-like_MBL"/>
</dbReference>
<dbReference type="SUPFAM" id="SSF56281">
    <property type="entry name" value="Metallo-hydrolase/oxidoreductase"/>
    <property type="match status" value="1"/>
</dbReference>
<keyword evidence="1" id="KW-0472">Membrane</keyword>
<dbReference type="InterPro" id="IPR052159">
    <property type="entry name" value="Competence_DNA_uptake"/>
</dbReference>
<protein>
    <submittedName>
        <fullName evidence="3">MBL fold metallo-hydrolase</fullName>
    </submittedName>
</protein>
<dbReference type="InterPro" id="IPR001279">
    <property type="entry name" value="Metallo-B-lactamas"/>
</dbReference>
<dbReference type="CDD" id="cd07731">
    <property type="entry name" value="ComA-like_MBL-fold"/>
    <property type="match status" value="1"/>
</dbReference>
<evidence type="ECO:0000313" key="4">
    <source>
        <dbReference type="Proteomes" id="UP000713904"/>
    </source>
</evidence>
<dbReference type="PANTHER" id="PTHR30619">
    <property type="entry name" value="DNA INTERNALIZATION/COMPETENCE PROTEIN COMEC/REC2"/>
    <property type="match status" value="1"/>
</dbReference>
<keyword evidence="1" id="KW-0812">Transmembrane</keyword>